<dbReference type="GO" id="GO:0003676">
    <property type="term" value="F:nucleic acid binding"/>
    <property type="evidence" value="ECO:0007669"/>
    <property type="project" value="InterPro"/>
</dbReference>
<evidence type="ECO:0000313" key="1">
    <source>
        <dbReference type="EMBL" id="KAE9602762.1"/>
    </source>
</evidence>
<gene>
    <name evidence="1" type="ORF">Lalb_Chr12g0203021</name>
</gene>
<name>A0A6A4PMP3_LUPAL</name>
<evidence type="ECO:0000313" key="2">
    <source>
        <dbReference type="Proteomes" id="UP000447434"/>
    </source>
</evidence>
<protein>
    <submittedName>
        <fullName evidence="1">Putative ribonuclease H-like domain-containing protein</fullName>
    </submittedName>
</protein>
<dbReference type="Gene3D" id="3.30.420.10">
    <property type="entry name" value="Ribonuclease H-like superfamily/Ribonuclease H"/>
    <property type="match status" value="1"/>
</dbReference>
<keyword evidence="2" id="KW-1185">Reference proteome</keyword>
<sequence length="121" mass="14096">MEMEAVVKNMARDHGIKIKNAVDLRALAEQLDLARYDLNKVAITVLRKHVDVVRPEKKVEWYDDYWKRWSRKLTTEKVRFATVDAYLCLLVGSGMYDVTVHGDDEAKAKKKNMEKAKKTKK</sequence>
<dbReference type="Proteomes" id="UP000447434">
    <property type="component" value="Chromosome 12"/>
</dbReference>
<dbReference type="AlphaFoldDB" id="A0A6A4PMP3"/>
<dbReference type="EMBL" id="WOCE01000012">
    <property type="protein sequence ID" value="KAE9602762.1"/>
    <property type="molecule type" value="Genomic_DNA"/>
</dbReference>
<accession>A0A6A4PMP3</accession>
<reference evidence="2" key="1">
    <citation type="journal article" date="2020" name="Nat. Commun.">
        <title>Genome sequence of the cluster root forming white lupin.</title>
        <authorList>
            <person name="Hufnagel B."/>
            <person name="Marques A."/>
            <person name="Soriano A."/>
            <person name="Marques L."/>
            <person name="Divol F."/>
            <person name="Doumas P."/>
            <person name="Sallet E."/>
            <person name="Mancinotti D."/>
            <person name="Carrere S."/>
            <person name="Marande W."/>
            <person name="Arribat S."/>
            <person name="Keller J."/>
            <person name="Huneau C."/>
            <person name="Blein T."/>
            <person name="Aime D."/>
            <person name="Laguerre M."/>
            <person name="Taylor J."/>
            <person name="Schubert V."/>
            <person name="Nelson M."/>
            <person name="Geu-Flores F."/>
            <person name="Crespi M."/>
            <person name="Gallardo-Guerrero K."/>
            <person name="Delaux P.-M."/>
            <person name="Salse J."/>
            <person name="Berges H."/>
            <person name="Guyot R."/>
            <person name="Gouzy J."/>
            <person name="Peret B."/>
        </authorList>
    </citation>
    <scope>NUCLEOTIDE SEQUENCE [LARGE SCALE GENOMIC DNA]</scope>
    <source>
        <strain evidence="2">cv. Amiga</strain>
    </source>
</reference>
<proteinExistence type="predicted"/>
<dbReference type="InterPro" id="IPR036397">
    <property type="entry name" value="RNaseH_sf"/>
</dbReference>
<dbReference type="SUPFAM" id="SSF53098">
    <property type="entry name" value="Ribonuclease H-like"/>
    <property type="match status" value="1"/>
</dbReference>
<dbReference type="OrthoDB" id="1393165at2759"/>
<dbReference type="InterPro" id="IPR012337">
    <property type="entry name" value="RNaseH-like_sf"/>
</dbReference>
<organism evidence="1 2">
    <name type="scientific">Lupinus albus</name>
    <name type="common">White lupine</name>
    <name type="synonym">Lupinus termis</name>
    <dbReference type="NCBI Taxonomy" id="3870"/>
    <lineage>
        <taxon>Eukaryota</taxon>
        <taxon>Viridiplantae</taxon>
        <taxon>Streptophyta</taxon>
        <taxon>Embryophyta</taxon>
        <taxon>Tracheophyta</taxon>
        <taxon>Spermatophyta</taxon>
        <taxon>Magnoliopsida</taxon>
        <taxon>eudicotyledons</taxon>
        <taxon>Gunneridae</taxon>
        <taxon>Pentapetalae</taxon>
        <taxon>rosids</taxon>
        <taxon>fabids</taxon>
        <taxon>Fabales</taxon>
        <taxon>Fabaceae</taxon>
        <taxon>Papilionoideae</taxon>
        <taxon>50 kb inversion clade</taxon>
        <taxon>genistoids sensu lato</taxon>
        <taxon>core genistoids</taxon>
        <taxon>Genisteae</taxon>
        <taxon>Lupinus</taxon>
    </lineage>
</organism>
<comment type="caution">
    <text evidence="1">The sequence shown here is derived from an EMBL/GenBank/DDBJ whole genome shotgun (WGS) entry which is preliminary data.</text>
</comment>